<organism evidence="7 8">
    <name type="scientific">Mycoplasma marinum</name>
    <dbReference type="NCBI Taxonomy" id="1937190"/>
    <lineage>
        <taxon>Bacteria</taxon>
        <taxon>Bacillati</taxon>
        <taxon>Mycoplasmatota</taxon>
        <taxon>Mollicutes</taxon>
        <taxon>Mycoplasmataceae</taxon>
        <taxon>Mycoplasma</taxon>
    </lineage>
</organism>
<dbReference type="SUPFAM" id="SSF52540">
    <property type="entry name" value="P-loop containing nucleoside triphosphate hydrolases"/>
    <property type="match status" value="1"/>
</dbReference>
<dbReference type="PROSITE" id="PS00211">
    <property type="entry name" value="ABC_TRANSPORTER_1"/>
    <property type="match status" value="1"/>
</dbReference>
<dbReference type="Pfam" id="PF08352">
    <property type="entry name" value="oligo_HPY"/>
    <property type="match status" value="1"/>
</dbReference>
<dbReference type="GO" id="GO:0055085">
    <property type="term" value="P:transmembrane transport"/>
    <property type="evidence" value="ECO:0007669"/>
    <property type="project" value="UniProtKB-ARBA"/>
</dbReference>
<dbReference type="GO" id="GO:0015833">
    <property type="term" value="P:peptide transport"/>
    <property type="evidence" value="ECO:0007669"/>
    <property type="project" value="InterPro"/>
</dbReference>
<dbReference type="GO" id="GO:0005524">
    <property type="term" value="F:ATP binding"/>
    <property type="evidence" value="ECO:0007669"/>
    <property type="project" value="UniProtKB-KW"/>
</dbReference>
<keyword evidence="5" id="KW-0175">Coiled coil</keyword>
<gene>
    <name evidence="7" type="ORF">C4B24_01975</name>
</gene>
<keyword evidence="4" id="KW-0067">ATP-binding</keyword>
<evidence type="ECO:0000313" key="8">
    <source>
        <dbReference type="Proteomes" id="UP000294192"/>
    </source>
</evidence>
<evidence type="ECO:0000256" key="1">
    <source>
        <dbReference type="ARBA" id="ARBA00005417"/>
    </source>
</evidence>
<dbReference type="Proteomes" id="UP000294192">
    <property type="component" value="Unassembled WGS sequence"/>
</dbReference>
<dbReference type="InterPro" id="IPR013563">
    <property type="entry name" value="Oligopep_ABC_C"/>
</dbReference>
<reference evidence="7 8" key="1">
    <citation type="submission" date="2018-02" db="EMBL/GenBank/DDBJ databases">
        <title>Mycoplasma marinum and Mycoplasma todarodis sp. nov., moderately halophilic and psychrotolerant mycoplasmas isolated from cephalopods.</title>
        <authorList>
            <person name="Viver T."/>
        </authorList>
    </citation>
    <scope>NUCLEOTIDE SEQUENCE [LARGE SCALE GENOMIC DNA]</scope>
    <source>
        <strain evidence="7 8">PE</strain>
    </source>
</reference>
<evidence type="ECO:0000256" key="5">
    <source>
        <dbReference type="SAM" id="Coils"/>
    </source>
</evidence>
<dbReference type="RefSeq" id="WP_131598824.1">
    <property type="nucleotide sequence ID" value="NZ_CBDBYK010000004.1"/>
</dbReference>
<keyword evidence="8" id="KW-1185">Reference proteome</keyword>
<protein>
    <recommendedName>
        <fullName evidence="6">ABC transporter domain-containing protein</fullName>
    </recommendedName>
</protein>
<feature type="domain" description="ABC transporter" evidence="6">
    <location>
        <begin position="8"/>
        <end position="725"/>
    </location>
</feature>
<proteinExistence type="inferred from homology"/>
<dbReference type="Pfam" id="PF00005">
    <property type="entry name" value="ABC_tran"/>
    <property type="match status" value="2"/>
</dbReference>
<dbReference type="PANTHER" id="PTHR43776">
    <property type="entry name" value="TRANSPORT ATP-BINDING PROTEIN"/>
    <property type="match status" value="1"/>
</dbReference>
<dbReference type="InterPro" id="IPR003439">
    <property type="entry name" value="ABC_transporter-like_ATP-bd"/>
</dbReference>
<comment type="caution">
    <text evidence="7">The sequence shown here is derived from an EMBL/GenBank/DDBJ whole genome shotgun (WGS) entry which is preliminary data.</text>
</comment>
<accession>A0A4R0XUP9</accession>
<dbReference type="GO" id="GO:0016887">
    <property type="term" value="F:ATP hydrolysis activity"/>
    <property type="evidence" value="ECO:0007669"/>
    <property type="project" value="InterPro"/>
</dbReference>
<dbReference type="PROSITE" id="PS50893">
    <property type="entry name" value="ABC_TRANSPORTER_2"/>
    <property type="match status" value="1"/>
</dbReference>
<sequence length="780" mass="91027">MENNKNILEVKKLNKVFPQKGSLLLAVDGAGFSLKKGETIGLIGESGSGKTTIGRTIIRLHKPTSGRILIDGVDVASKKLTKDEIYTLRSNVQMIFQDPYSSLNEQKNIMNIVSEPIKTLKLDQKYITDLYKDSDKIYHFFGYQLEDYYSNRIFRFRKFANKIANEAYDDIFKSINEIQFNKKTKIENSKLLLSTFFGWKEKANHQIVNRMLSIPNEIFGMWENYRKRVQEGDLELSLEKNLLESMNAYEDALERSKHSKKCIQLNKELKKLEQEEEALETFTKNLNKQSSKSFENAISEWKNNAKIKLISAKKTETFGEFNFIFLDYLISRKINKIIKKIQEEKNLINDAFPEMVHELYEAFKLELKDKFNEYKNVNDKSIKTEIKNINQLSVKITKISDDFIEKASIKNAELDKYIYKKFLEDASILKIETLQILKDKIIAKKAELEEESKVEKNLISPKEVELLKQKYEEAARIDREDLEKYKKERVIRVAKEEAERKKILEDQNKFLLENNKKSEILLQDKFKEILALNIDNFESFSSLKSDSNLKKWFEKEIKKYNSNINSIDQEIKRNQKDLDIIQKFIFNTLSSKRKIKKLLVKNRVFKALEDSGLTKAHAFRYPHEFSGGMRQRVGIARAIIAEPKIIIADEPIAALDLSIQAQIVNMLKKLQKRDNMSMIFIAHDLSMVKYISDKILIIHLGKIVEFGKTEEIFENPIHPYTKNLISSMPDIAKISNGFEENNFKATYLDKYSSLNSPEYHKISSTHEVLADQEQIKTWTK</sequence>
<dbReference type="InterPro" id="IPR003593">
    <property type="entry name" value="AAA+_ATPase"/>
</dbReference>
<evidence type="ECO:0000259" key="6">
    <source>
        <dbReference type="PROSITE" id="PS50893"/>
    </source>
</evidence>
<evidence type="ECO:0000256" key="3">
    <source>
        <dbReference type="ARBA" id="ARBA00022741"/>
    </source>
</evidence>
<dbReference type="SMART" id="SM00382">
    <property type="entry name" value="AAA"/>
    <property type="match status" value="1"/>
</dbReference>
<evidence type="ECO:0000256" key="4">
    <source>
        <dbReference type="ARBA" id="ARBA00022840"/>
    </source>
</evidence>
<keyword evidence="3" id="KW-0547">Nucleotide-binding</keyword>
<dbReference type="Gene3D" id="3.40.50.300">
    <property type="entry name" value="P-loop containing nucleotide triphosphate hydrolases"/>
    <property type="match status" value="2"/>
</dbReference>
<evidence type="ECO:0000256" key="2">
    <source>
        <dbReference type="ARBA" id="ARBA00022448"/>
    </source>
</evidence>
<keyword evidence="2" id="KW-0813">Transport</keyword>
<dbReference type="EMBL" id="PSZO01000007">
    <property type="protein sequence ID" value="TCG11419.1"/>
    <property type="molecule type" value="Genomic_DNA"/>
</dbReference>
<comment type="similarity">
    <text evidence="1">Belongs to the ABC transporter superfamily.</text>
</comment>
<feature type="coiled-coil region" evidence="5">
    <location>
        <begin position="431"/>
        <end position="514"/>
    </location>
</feature>
<dbReference type="OrthoDB" id="400883at2"/>
<dbReference type="InterPro" id="IPR050319">
    <property type="entry name" value="ABC_transp_ATP-bind"/>
</dbReference>
<dbReference type="PANTHER" id="PTHR43776:SF7">
    <property type="entry name" value="D,D-DIPEPTIDE TRANSPORT ATP-BINDING PROTEIN DDPF-RELATED"/>
    <property type="match status" value="1"/>
</dbReference>
<name>A0A4R0XUP9_9MOLU</name>
<dbReference type="InterPro" id="IPR017871">
    <property type="entry name" value="ABC_transporter-like_CS"/>
</dbReference>
<evidence type="ECO:0000313" key="7">
    <source>
        <dbReference type="EMBL" id="TCG11419.1"/>
    </source>
</evidence>
<feature type="coiled-coil region" evidence="5">
    <location>
        <begin position="255"/>
        <end position="292"/>
    </location>
</feature>
<dbReference type="InterPro" id="IPR027417">
    <property type="entry name" value="P-loop_NTPase"/>
</dbReference>
<dbReference type="AlphaFoldDB" id="A0A4R0XUP9"/>